<dbReference type="OrthoDB" id="284473at2759"/>
<feature type="compositionally biased region" description="Basic and acidic residues" evidence="1">
    <location>
        <begin position="209"/>
        <end position="233"/>
    </location>
</feature>
<feature type="compositionally biased region" description="Basic and acidic residues" evidence="1">
    <location>
        <begin position="114"/>
        <end position="148"/>
    </location>
</feature>
<feature type="compositionally biased region" description="Pro residues" evidence="1">
    <location>
        <begin position="343"/>
        <end position="353"/>
    </location>
</feature>
<feature type="compositionally biased region" description="Basic residues" evidence="1">
    <location>
        <begin position="409"/>
        <end position="419"/>
    </location>
</feature>
<protein>
    <submittedName>
        <fullName evidence="2">Uncharacterized protein</fullName>
    </submittedName>
</protein>
<feature type="compositionally biased region" description="Polar residues" evidence="1">
    <location>
        <begin position="261"/>
        <end position="274"/>
    </location>
</feature>
<evidence type="ECO:0000256" key="1">
    <source>
        <dbReference type="SAM" id="MobiDB-lite"/>
    </source>
</evidence>
<gene>
    <name evidence="2" type="ORF">VMCG_04439</name>
</gene>
<evidence type="ECO:0000313" key="2">
    <source>
        <dbReference type="EMBL" id="ROW06604.1"/>
    </source>
</evidence>
<accession>A0A423WSX1</accession>
<feature type="region of interest" description="Disordered" evidence="1">
    <location>
        <begin position="539"/>
        <end position="568"/>
    </location>
</feature>
<proteinExistence type="predicted"/>
<comment type="caution">
    <text evidence="2">The sequence shown here is derived from an EMBL/GenBank/DDBJ whole genome shotgun (WGS) entry which is preliminary data.</text>
</comment>
<dbReference type="AlphaFoldDB" id="A0A423WSX1"/>
<dbReference type="EMBL" id="LKEA01000010">
    <property type="protein sequence ID" value="ROW06604.1"/>
    <property type="molecule type" value="Genomic_DNA"/>
</dbReference>
<feature type="compositionally biased region" description="Polar residues" evidence="1">
    <location>
        <begin position="370"/>
        <end position="382"/>
    </location>
</feature>
<reference evidence="2 3" key="1">
    <citation type="submission" date="2015-09" db="EMBL/GenBank/DDBJ databases">
        <title>Host preference determinants of Valsa canker pathogens revealed by comparative genomics.</title>
        <authorList>
            <person name="Yin Z."/>
            <person name="Huang L."/>
        </authorList>
    </citation>
    <scope>NUCLEOTIDE SEQUENCE [LARGE SCALE GENOMIC DNA]</scope>
    <source>
        <strain evidence="2 3">03-1</strain>
    </source>
</reference>
<keyword evidence="3" id="KW-1185">Reference proteome</keyword>
<dbReference type="Proteomes" id="UP000283895">
    <property type="component" value="Unassembled WGS sequence"/>
</dbReference>
<dbReference type="STRING" id="356882.A0A423WSX1"/>
<feature type="compositionally biased region" description="Polar residues" evidence="1">
    <location>
        <begin position="235"/>
        <end position="249"/>
    </location>
</feature>
<sequence>METAAERIRSAVKNILPERPHHLALSLETKYPVPPNFWHHQSPLQYSTFLSDADRGVLLTRPYFDICDEPVAPLSTPQPTPLAGPKKAGNKVSLKDWKNKKTTTSPTENGTPGKMDEKKAPGAAPRPEKDGSRKELDKAKENGLRREANAQGSRSNGEVEKTKSSLPSRIAHKDVPSPSSESKKRHLEQEDSARPLKKSKPSEPLLSDQSRRPPRPETPSNREHARSASKDGRTSGAQPTPSSRAGQSSSKDHHRAVSPRITVNGTKSQASAPRNSLPPKPDTSGKHLVPPLLSPLRRLPFDEELETASPKKRSVDSHGTGKSSNKSQKPEGSAKKQKSVTPDLPPLLSPTLPPVIEEALARIKTPTKGEANQTGSQSSESPISARKARPRADDADEESRPKSKIVTMKIKKGSYRKRLQSLLALPSKSSKERSVSVENTPPPAKKRPRPSEADPEPAVSISAKRPRTAEISASKAPYTPPKPATANSQSGHGSSQMQTPGERVAQTPSAGDAGPPGREGGSQAAKETYKQRWETFSKLGRKLKHKRDGECQTNGTGPSGGGQAKRSEIDTNRRAVLTIEMILAYMICFRSGDQRAELSGTPLNVQAWLTLEPHLRELKGMTRHSIPLQALASQLHGTVVNEIVRTYGSLGMQNGEVPKLDREVAKGVFHALRSNSRIWTEATELRSRVSDKNLKTPAMGPWTTPHKAATEALSVLIRFAEREHVNWRAEVVVPNEGG</sequence>
<evidence type="ECO:0000313" key="3">
    <source>
        <dbReference type="Proteomes" id="UP000283895"/>
    </source>
</evidence>
<name>A0A423WSX1_9PEZI</name>
<feature type="compositionally biased region" description="Polar residues" evidence="1">
    <location>
        <begin position="487"/>
        <end position="499"/>
    </location>
</feature>
<feature type="compositionally biased region" description="Basic and acidic residues" evidence="1">
    <location>
        <begin position="390"/>
        <end position="401"/>
    </location>
</feature>
<feature type="region of interest" description="Disordered" evidence="1">
    <location>
        <begin position="73"/>
        <end position="527"/>
    </location>
</feature>
<organism evidence="2 3">
    <name type="scientific">Cytospora schulzeri</name>
    <dbReference type="NCBI Taxonomy" id="448051"/>
    <lineage>
        <taxon>Eukaryota</taxon>
        <taxon>Fungi</taxon>
        <taxon>Dikarya</taxon>
        <taxon>Ascomycota</taxon>
        <taxon>Pezizomycotina</taxon>
        <taxon>Sordariomycetes</taxon>
        <taxon>Sordariomycetidae</taxon>
        <taxon>Diaporthales</taxon>
        <taxon>Cytosporaceae</taxon>
        <taxon>Cytospora</taxon>
    </lineage>
</organism>